<gene>
    <name evidence="1" type="ORF">HZS54_12785</name>
    <name evidence="2" type="ORF">HZS54_13090</name>
</gene>
<keyword evidence="3" id="KW-1185">Reference proteome</keyword>
<dbReference type="EMBL" id="CP058909">
    <property type="protein sequence ID" value="QLH82493.1"/>
    <property type="molecule type" value="Genomic_DNA"/>
</dbReference>
<protein>
    <submittedName>
        <fullName evidence="2">Uncharacterized protein</fullName>
    </submittedName>
</protein>
<dbReference type="KEGG" id="hpel:HZS54_12785"/>
<dbReference type="Proteomes" id="UP000509346">
    <property type="component" value="Chromosome"/>
</dbReference>
<dbReference type="EMBL" id="CP058909">
    <property type="protein sequence ID" value="QLH82437.1"/>
    <property type="molecule type" value="Genomic_DNA"/>
</dbReference>
<evidence type="ECO:0000313" key="2">
    <source>
        <dbReference type="EMBL" id="QLH82493.1"/>
    </source>
</evidence>
<dbReference type="AlphaFoldDB" id="A0A7D5TBU8"/>
<proteinExistence type="predicted"/>
<organism evidence="2 3">
    <name type="scientific">Halosimplex pelagicum</name>
    <dbReference type="NCBI Taxonomy" id="869886"/>
    <lineage>
        <taxon>Archaea</taxon>
        <taxon>Methanobacteriati</taxon>
        <taxon>Methanobacteriota</taxon>
        <taxon>Stenosarchaea group</taxon>
        <taxon>Halobacteria</taxon>
        <taxon>Halobacteriales</taxon>
        <taxon>Haloarculaceae</taxon>
        <taxon>Halosimplex</taxon>
    </lineage>
</organism>
<dbReference type="OrthoDB" id="386881at2157"/>
<sequence>MTTDADDGQPAHDLDALADAIERVLLEDEYDYQLTAGPYEVHERRISRSGATIRQVVVDYDGAQSWLVLPEEFAEVVVDVIQDRDGDGPVAMTDSGQTISEPSSREQVRDRMEKQSFIKSIEPCGPGLRFTYQGPGDLTFTNLIETQRWYLANFNQDAERGVIMPVPERDEGGDR</sequence>
<dbReference type="KEGG" id="hpel:HZS54_13090"/>
<dbReference type="GeneID" id="56083541"/>
<evidence type="ECO:0000313" key="1">
    <source>
        <dbReference type="EMBL" id="QLH82437.1"/>
    </source>
</evidence>
<dbReference type="RefSeq" id="WP_179917588.1">
    <property type="nucleotide sequence ID" value="NZ_CP058909.1"/>
</dbReference>
<accession>A0A7D5TBU8</accession>
<evidence type="ECO:0000313" key="3">
    <source>
        <dbReference type="Proteomes" id="UP000509346"/>
    </source>
</evidence>
<reference evidence="2 3" key="1">
    <citation type="submission" date="2020-07" db="EMBL/GenBank/DDBJ databases">
        <title>Halosimplex litoreum sp. nov. and Halosimplex rubrum sp. nov., isolated from different salt environments.</title>
        <authorList>
            <person name="Cui H."/>
        </authorList>
    </citation>
    <scope>NUCLEOTIDE SEQUENCE [LARGE SCALE GENOMIC DNA]</scope>
    <source>
        <strain evidence="2 3">R2</strain>
    </source>
</reference>
<name>A0A7D5TBU8_9EURY</name>